<gene>
    <name evidence="14" type="ORF">ECRASSUSDP1_LOCUS20902</name>
</gene>
<keyword evidence="5" id="KW-0282">Flagellum</keyword>
<evidence type="ECO:0000256" key="1">
    <source>
        <dbReference type="ARBA" id="ARBA00003029"/>
    </source>
</evidence>
<comment type="subunit">
    <text evidence="3">Component of the nexin-dynein regulatory complex (N-DRC).</text>
</comment>
<evidence type="ECO:0000256" key="12">
    <source>
        <dbReference type="SAM" id="Coils"/>
    </source>
</evidence>
<name>A0AAD2D3Z8_EUPCR</name>
<dbReference type="PANTHER" id="PTHR28656">
    <property type="entry name" value="COILED-COIL DOMAIN-CONTAINING PROTEIN 153"/>
    <property type="match status" value="1"/>
</dbReference>
<dbReference type="PANTHER" id="PTHR28656:SF1">
    <property type="entry name" value="COILED-COIL DOMAIN-CONTAINING PROTEIN 153"/>
    <property type="match status" value="1"/>
</dbReference>
<evidence type="ECO:0000313" key="15">
    <source>
        <dbReference type="Proteomes" id="UP001295684"/>
    </source>
</evidence>
<evidence type="ECO:0000256" key="11">
    <source>
        <dbReference type="ARBA" id="ARBA00044800"/>
    </source>
</evidence>
<keyword evidence="15" id="KW-1185">Reference proteome</keyword>
<comment type="similarity">
    <text evidence="10">Belongs to the DRC12 family.</text>
</comment>
<keyword evidence="4" id="KW-0963">Cytoplasm</keyword>
<evidence type="ECO:0000256" key="7">
    <source>
        <dbReference type="ARBA" id="ARBA00023069"/>
    </source>
</evidence>
<proteinExistence type="inferred from homology"/>
<keyword evidence="6 12" id="KW-0175">Coiled coil</keyword>
<evidence type="ECO:0000256" key="8">
    <source>
        <dbReference type="ARBA" id="ARBA00023212"/>
    </source>
</evidence>
<dbReference type="EMBL" id="CAMPGE010021341">
    <property type="protein sequence ID" value="CAI2379492.1"/>
    <property type="molecule type" value="Genomic_DNA"/>
</dbReference>
<evidence type="ECO:0000256" key="13">
    <source>
        <dbReference type="SAM" id="MobiDB-lite"/>
    </source>
</evidence>
<feature type="coiled-coil region" evidence="12">
    <location>
        <begin position="121"/>
        <end position="181"/>
    </location>
</feature>
<evidence type="ECO:0000256" key="6">
    <source>
        <dbReference type="ARBA" id="ARBA00023054"/>
    </source>
</evidence>
<evidence type="ECO:0000256" key="9">
    <source>
        <dbReference type="ARBA" id="ARBA00023273"/>
    </source>
</evidence>
<evidence type="ECO:0000256" key="3">
    <source>
        <dbReference type="ARBA" id="ARBA00011248"/>
    </source>
</evidence>
<comment type="function">
    <text evidence="1">Component of the nexin-dynein regulatory complex (N-DRC), a key regulator of ciliary/flagellar motility which maintains the alignment and integrity of the distal axoneme and regulates microtubule sliding in motile axonemes.</text>
</comment>
<comment type="caution">
    <text evidence="14">The sequence shown here is derived from an EMBL/GenBank/DDBJ whole genome shotgun (WGS) entry which is preliminary data.</text>
</comment>
<dbReference type="AlphaFoldDB" id="A0AAD2D3Z8"/>
<dbReference type="InterPro" id="IPR033585">
    <property type="entry name" value="DRC12-like"/>
</dbReference>
<reference evidence="14" key="1">
    <citation type="submission" date="2023-07" db="EMBL/GenBank/DDBJ databases">
        <authorList>
            <consortium name="AG Swart"/>
            <person name="Singh M."/>
            <person name="Singh A."/>
            <person name="Seah K."/>
            <person name="Emmerich C."/>
        </authorList>
    </citation>
    <scope>NUCLEOTIDE SEQUENCE</scope>
    <source>
        <strain evidence="14">DP1</strain>
    </source>
</reference>
<evidence type="ECO:0000256" key="4">
    <source>
        <dbReference type="ARBA" id="ARBA00022490"/>
    </source>
</evidence>
<feature type="compositionally biased region" description="Basic residues" evidence="13">
    <location>
        <begin position="1"/>
        <end position="17"/>
    </location>
</feature>
<accession>A0AAD2D3Z8</accession>
<evidence type="ECO:0000256" key="10">
    <source>
        <dbReference type="ARBA" id="ARBA00044754"/>
    </source>
</evidence>
<organism evidence="14 15">
    <name type="scientific">Euplotes crassus</name>
    <dbReference type="NCBI Taxonomy" id="5936"/>
    <lineage>
        <taxon>Eukaryota</taxon>
        <taxon>Sar</taxon>
        <taxon>Alveolata</taxon>
        <taxon>Ciliophora</taxon>
        <taxon>Intramacronucleata</taxon>
        <taxon>Spirotrichea</taxon>
        <taxon>Hypotrichia</taxon>
        <taxon>Euplotida</taxon>
        <taxon>Euplotidae</taxon>
        <taxon>Moneuplotes</taxon>
    </lineage>
</organism>
<evidence type="ECO:0000256" key="2">
    <source>
        <dbReference type="ARBA" id="ARBA00004611"/>
    </source>
</evidence>
<keyword evidence="9" id="KW-0966">Cell projection</keyword>
<feature type="region of interest" description="Disordered" evidence="13">
    <location>
        <begin position="1"/>
        <end position="27"/>
    </location>
</feature>
<keyword evidence="7" id="KW-0969">Cilium</keyword>
<evidence type="ECO:0000256" key="5">
    <source>
        <dbReference type="ARBA" id="ARBA00022846"/>
    </source>
</evidence>
<dbReference type="Proteomes" id="UP001295684">
    <property type="component" value="Unassembled WGS sequence"/>
</dbReference>
<keyword evidence="8" id="KW-0206">Cytoskeleton</keyword>
<sequence length="194" mass="22839">MSKKAKGKKGKGKKKKGGGLGDPTPEELSWILQTEKESLQKKLIDEQHRANTEKAAENEVKSKVMKIEKDFEEEVERTADIISDMTRQYKSKEEDLLNKICNFEERVTKLKETTEERKITIDTLKKEKEDKLDEKNKLIKELKDNIDSMSSQFAEMLKETLNKMKTRIENANKQWEEENETNIIQRFDEHMKMK</sequence>
<comment type="subcellular location">
    <subcellularLocation>
        <location evidence="2">Cytoplasm</location>
        <location evidence="2">Cytoskeleton</location>
        <location evidence="2">Flagellum axoneme</location>
    </subcellularLocation>
</comment>
<protein>
    <recommendedName>
        <fullName evidence="11">Dynein regulatory complex protein 12</fullName>
    </recommendedName>
</protein>
<evidence type="ECO:0000313" key="14">
    <source>
        <dbReference type="EMBL" id="CAI2379492.1"/>
    </source>
</evidence>